<evidence type="ECO:0000313" key="1">
    <source>
        <dbReference type="EMBL" id="MEW9265785.1"/>
    </source>
</evidence>
<dbReference type="EMBL" id="JBFNQN010000009">
    <property type="protein sequence ID" value="MEW9265785.1"/>
    <property type="molecule type" value="Genomic_DNA"/>
</dbReference>
<keyword evidence="2" id="KW-1185">Reference proteome</keyword>
<protein>
    <submittedName>
        <fullName evidence="1">Uncharacterized protein</fullName>
    </submittedName>
</protein>
<dbReference type="Pfam" id="PF24716">
    <property type="entry name" value="WapI"/>
    <property type="match status" value="1"/>
</dbReference>
<dbReference type="Proteomes" id="UP001555826">
    <property type="component" value="Unassembled WGS sequence"/>
</dbReference>
<evidence type="ECO:0000313" key="2">
    <source>
        <dbReference type="Proteomes" id="UP001555826"/>
    </source>
</evidence>
<comment type="caution">
    <text evidence="1">The sequence shown here is derived from an EMBL/GenBank/DDBJ whole genome shotgun (WGS) entry which is preliminary data.</text>
</comment>
<sequence length="164" mass="18392">MQFTSTDGAAFELRPTGYEYPATNTPGDWDANWLIVHGQVHTAAGESWTFHDPSLTTWEARELHRWLKRTARGRVEPTDNPGQDAADVLAFTEPNLAFSVASVIDGETVLRVHLSLEAVAGKAGWTRETGPRLYEYSVLLKLDQRQLRAAATQWNRDISTFPPR</sequence>
<gene>
    <name evidence="1" type="ORF">AB1207_13590</name>
</gene>
<proteinExistence type="predicted"/>
<organism evidence="1 2">
    <name type="scientific">Kineococcus endophyticus</name>
    <dbReference type="NCBI Taxonomy" id="1181883"/>
    <lineage>
        <taxon>Bacteria</taxon>
        <taxon>Bacillati</taxon>
        <taxon>Actinomycetota</taxon>
        <taxon>Actinomycetes</taxon>
        <taxon>Kineosporiales</taxon>
        <taxon>Kineosporiaceae</taxon>
        <taxon>Kineococcus</taxon>
    </lineage>
</organism>
<accession>A0ABV3P860</accession>
<reference evidence="1 2" key="1">
    <citation type="submission" date="2024-07" db="EMBL/GenBank/DDBJ databases">
        <authorList>
            <person name="Thanompreechachai J."/>
            <person name="Duangmal K."/>
        </authorList>
    </citation>
    <scope>NUCLEOTIDE SEQUENCE [LARGE SCALE GENOMIC DNA]</scope>
    <source>
        <strain evidence="1 2">KCTC 19886</strain>
    </source>
</reference>
<name>A0ABV3P860_9ACTN</name>
<dbReference type="RefSeq" id="WP_367638919.1">
    <property type="nucleotide sequence ID" value="NZ_JBFNQN010000009.1"/>
</dbReference>
<dbReference type="InterPro" id="IPR056510">
    <property type="entry name" value="WapI"/>
</dbReference>